<accession>B7PIE0</accession>
<reference evidence="2 4" key="1">
    <citation type="submission" date="2008-03" db="EMBL/GenBank/DDBJ databases">
        <title>Annotation of Ixodes scapularis.</title>
        <authorList>
            <consortium name="Ixodes scapularis Genome Project Consortium"/>
            <person name="Caler E."/>
            <person name="Hannick L.I."/>
            <person name="Bidwell S."/>
            <person name="Joardar V."/>
            <person name="Thiagarajan M."/>
            <person name="Amedeo P."/>
            <person name="Galinsky K.J."/>
            <person name="Schobel S."/>
            <person name="Inman J."/>
            <person name="Hostetler J."/>
            <person name="Miller J."/>
            <person name="Hammond M."/>
            <person name="Megy K."/>
            <person name="Lawson D."/>
            <person name="Kodira C."/>
            <person name="Sutton G."/>
            <person name="Meyer J."/>
            <person name="Hill C.A."/>
            <person name="Birren B."/>
            <person name="Nene V."/>
            <person name="Collins F."/>
            <person name="Alarcon-Chaidez F."/>
            <person name="Wikel S."/>
            <person name="Strausberg R."/>
        </authorList>
    </citation>
    <scope>NUCLEOTIDE SEQUENCE [LARGE SCALE GENOMIC DNA]</scope>
    <source>
        <strain evidence="4">Wikel</strain>
        <strain evidence="2">Wikel colony</strain>
    </source>
</reference>
<evidence type="ECO:0000256" key="1">
    <source>
        <dbReference type="SAM" id="MobiDB-lite"/>
    </source>
</evidence>
<dbReference type="EMBL" id="DS718306">
    <property type="protein sequence ID" value="EEC06362.1"/>
    <property type="molecule type" value="Genomic_DNA"/>
</dbReference>
<dbReference type="Proteomes" id="UP000001555">
    <property type="component" value="Unassembled WGS sequence"/>
</dbReference>
<gene>
    <name evidence="2" type="ORF">IscW_ISCW003721</name>
</gene>
<dbReference type="EnsemblMetazoa" id="ISCW003721-RA">
    <property type="protein sequence ID" value="ISCW003721-PA"/>
    <property type="gene ID" value="ISCW003721"/>
</dbReference>
<protein>
    <submittedName>
        <fullName evidence="2 3">Uncharacterized protein</fullName>
    </submittedName>
</protein>
<keyword evidence="4" id="KW-1185">Reference proteome</keyword>
<evidence type="ECO:0000313" key="3">
    <source>
        <dbReference type="EnsemblMetazoa" id="ISCW003721-PA"/>
    </source>
</evidence>
<feature type="region of interest" description="Disordered" evidence="1">
    <location>
        <begin position="15"/>
        <end position="100"/>
    </location>
</feature>
<dbReference type="AlphaFoldDB" id="B7PIE0"/>
<proteinExistence type="predicted"/>
<sequence length="100" mass="10758">MRAGGASVGCLEQNVADKKAAARACDVETTAKEDKETTRSEEPPVVNDEQKDNEMRMADGDTLATKRPREWDLDEPKFGVELGPVKPLPSKGDVATGGEN</sequence>
<name>B7PIE0_IXOSC</name>
<evidence type="ECO:0000313" key="2">
    <source>
        <dbReference type="EMBL" id="EEC06362.1"/>
    </source>
</evidence>
<dbReference type="HOGENOM" id="CLU_2309059_0_0_1"/>
<organism>
    <name type="scientific">Ixodes scapularis</name>
    <name type="common">Black-legged tick</name>
    <name type="synonym">Deer tick</name>
    <dbReference type="NCBI Taxonomy" id="6945"/>
    <lineage>
        <taxon>Eukaryota</taxon>
        <taxon>Metazoa</taxon>
        <taxon>Ecdysozoa</taxon>
        <taxon>Arthropoda</taxon>
        <taxon>Chelicerata</taxon>
        <taxon>Arachnida</taxon>
        <taxon>Acari</taxon>
        <taxon>Parasitiformes</taxon>
        <taxon>Ixodida</taxon>
        <taxon>Ixodoidea</taxon>
        <taxon>Ixodidae</taxon>
        <taxon>Ixodinae</taxon>
        <taxon>Ixodes</taxon>
    </lineage>
</organism>
<feature type="compositionally biased region" description="Basic and acidic residues" evidence="1">
    <location>
        <begin position="67"/>
        <end position="78"/>
    </location>
</feature>
<evidence type="ECO:0000313" key="4">
    <source>
        <dbReference type="Proteomes" id="UP000001555"/>
    </source>
</evidence>
<dbReference type="PaxDb" id="6945-B7PIE0"/>
<reference evidence="3" key="2">
    <citation type="submission" date="2020-05" db="UniProtKB">
        <authorList>
            <consortium name="EnsemblMetazoa"/>
        </authorList>
    </citation>
    <scope>IDENTIFICATION</scope>
    <source>
        <strain evidence="3">wikel</strain>
    </source>
</reference>
<dbReference type="EMBL" id="ABJB010265276">
    <property type="status" value="NOT_ANNOTATED_CDS"/>
    <property type="molecule type" value="Genomic_DNA"/>
</dbReference>
<feature type="compositionally biased region" description="Basic and acidic residues" evidence="1">
    <location>
        <begin position="15"/>
        <end position="59"/>
    </location>
</feature>
<dbReference type="EMBL" id="ABJB010090026">
    <property type="status" value="NOT_ANNOTATED_CDS"/>
    <property type="molecule type" value="Genomic_DNA"/>
</dbReference>
<dbReference type="VEuPathDB" id="VectorBase:ISCW003721"/>
<dbReference type="VEuPathDB" id="VectorBase:ISCI003721"/>
<dbReference type="InParanoid" id="B7PIE0"/>